<dbReference type="InterPro" id="IPR009567">
    <property type="entry name" value="SARAF"/>
</dbReference>
<evidence type="ECO:0000256" key="11">
    <source>
        <dbReference type="ARBA" id="ARBA00023065"/>
    </source>
</evidence>
<reference evidence="16" key="1">
    <citation type="submission" date="2020-04" db="EMBL/GenBank/DDBJ databases">
        <title>Analysis of mating type loci in Filobasidium floriforme.</title>
        <authorList>
            <person name="Nowrousian M."/>
        </authorList>
    </citation>
    <scope>NUCLEOTIDE SEQUENCE</scope>
    <source>
        <strain evidence="16">CBS 6242</strain>
    </source>
</reference>
<dbReference type="AlphaFoldDB" id="A0A8K0JQP9"/>
<keyword evidence="5" id="KW-0109">Calcium transport</keyword>
<keyword evidence="11" id="KW-0406">Ion transport</keyword>
<evidence type="ECO:0000256" key="1">
    <source>
        <dbReference type="ARBA" id="ARBA00004115"/>
    </source>
</evidence>
<evidence type="ECO:0000256" key="8">
    <source>
        <dbReference type="ARBA" id="ARBA00022824"/>
    </source>
</evidence>
<evidence type="ECO:0000256" key="13">
    <source>
        <dbReference type="ARBA" id="ARBA00031116"/>
    </source>
</evidence>
<feature type="transmembrane region" description="Helical" evidence="15">
    <location>
        <begin position="132"/>
        <end position="151"/>
    </location>
</feature>
<evidence type="ECO:0000256" key="4">
    <source>
        <dbReference type="ARBA" id="ARBA00022448"/>
    </source>
</evidence>
<gene>
    <name evidence="16" type="ORF">FFLO_01435</name>
</gene>
<evidence type="ECO:0000256" key="5">
    <source>
        <dbReference type="ARBA" id="ARBA00022568"/>
    </source>
</evidence>
<dbReference type="Pfam" id="PF06682">
    <property type="entry name" value="SARAF"/>
    <property type="match status" value="1"/>
</dbReference>
<feature type="region of interest" description="Disordered" evidence="14">
    <location>
        <begin position="242"/>
        <end position="304"/>
    </location>
</feature>
<evidence type="ECO:0000256" key="2">
    <source>
        <dbReference type="ARBA" id="ARBA00006833"/>
    </source>
</evidence>
<keyword evidence="12 15" id="KW-0472">Membrane</keyword>
<dbReference type="GO" id="GO:2001256">
    <property type="term" value="P:regulation of store-operated calcium entry"/>
    <property type="evidence" value="ECO:0007669"/>
    <property type="project" value="InterPro"/>
</dbReference>
<keyword evidence="8" id="KW-0256">Endoplasmic reticulum</keyword>
<accession>A0A8K0JQP9</accession>
<comment type="subcellular location">
    <subcellularLocation>
        <location evidence="1">Endoplasmic reticulum membrane</location>
        <topology evidence="1">Single-pass type I membrane protein</topology>
    </subcellularLocation>
</comment>
<keyword evidence="7" id="KW-0732">Signal</keyword>
<evidence type="ECO:0000256" key="14">
    <source>
        <dbReference type="SAM" id="MobiDB-lite"/>
    </source>
</evidence>
<feature type="compositionally biased region" description="Gly residues" evidence="14">
    <location>
        <begin position="173"/>
        <end position="192"/>
    </location>
</feature>
<evidence type="ECO:0000256" key="15">
    <source>
        <dbReference type="SAM" id="Phobius"/>
    </source>
</evidence>
<feature type="compositionally biased region" description="Low complexity" evidence="14">
    <location>
        <begin position="211"/>
        <end position="221"/>
    </location>
</feature>
<dbReference type="GO" id="GO:0006816">
    <property type="term" value="P:calcium ion transport"/>
    <property type="evidence" value="ECO:0007669"/>
    <property type="project" value="UniProtKB-KW"/>
</dbReference>
<comment type="similarity">
    <text evidence="2">Belongs to the SARAF family.</text>
</comment>
<evidence type="ECO:0000256" key="9">
    <source>
        <dbReference type="ARBA" id="ARBA00022837"/>
    </source>
</evidence>
<evidence type="ECO:0000256" key="12">
    <source>
        <dbReference type="ARBA" id="ARBA00023136"/>
    </source>
</evidence>
<evidence type="ECO:0000256" key="3">
    <source>
        <dbReference type="ARBA" id="ARBA00016584"/>
    </source>
</evidence>
<evidence type="ECO:0000313" key="17">
    <source>
        <dbReference type="Proteomes" id="UP000812966"/>
    </source>
</evidence>
<evidence type="ECO:0000256" key="10">
    <source>
        <dbReference type="ARBA" id="ARBA00022989"/>
    </source>
</evidence>
<keyword evidence="17" id="KW-1185">Reference proteome</keyword>
<comment type="caution">
    <text evidence="16">The sequence shown here is derived from an EMBL/GenBank/DDBJ whole genome shotgun (WGS) entry which is preliminary data.</text>
</comment>
<evidence type="ECO:0000256" key="7">
    <source>
        <dbReference type="ARBA" id="ARBA00022729"/>
    </source>
</evidence>
<protein>
    <recommendedName>
        <fullName evidence="3">Store-operated calcium entry-associated regulatory factor</fullName>
    </recommendedName>
    <alternativeName>
        <fullName evidence="13">Transmembrane protein 66</fullName>
    </alternativeName>
</protein>
<dbReference type="PANTHER" id="PTHR15929">
    <property type="entry name" value="STORE-OPERATED CALCIUM ENTRY-ASSOCIATED REGULATORY FACTOR"/>
    <property type="match status" value="1"/>
</dbReference>
<keyword evidence="4" id="KW-0813">Transport</keyword>
<keyword evidence="6 15" id="KW-0812">Transmembrane</keyword>
<feature type="region of interest" description="Disordered" evidence="14">
    <location>
        <begin position="173"/>
        <end position="221"/>
    </location>
</feature>
<dbReference type="EMBL" id="JABELV010000020">
    <property type="protein sequence ID" value="KAG7563127.1"/>
    <property type="molecule type" value="Genomic_DNA"/>
</dbReference>
<name>A0A8K0JQP9_9TREE</name>
<keyword evidence="10 15" id="KW-1133">Transmembrane helix</keyword>
<organism evidence="16 17">
    <name type="scientific">Filobasidium floriforme</name>
    <dbReference type="NCBI Taxonomy" id="5210"/>
    <lineage>
        <taxon>Eukaryota</taxon>
        <taxon>Fungi</taxon>
        <taxon>Dikarya</taxon>
        <taxon>Basidiomycota</taxon>
        <taxon>Agaricomycotina</taxon>
        <taxon>Tremellomycetes</taxon>
        <taxon>Filobasidiales</taxon>
        <taxon>Filobasidiaceae</taxon>
        <taxon>Filobasidium</taxon>
    </lineage>
</organism>
<evidence type="ECO:0000256" key="6">
    <source>
        <dbReference type="ARBA" id="ARBA00022692"/>
    </source>
</evidence>
<proteinExistence type="inferred from homology"/>
<dbReference type="PANTHER" id="PTHR15929:SF0">
    <property type="entry name" value="STORE-OPERATED CALCIUM ENTRY-ASSOCIATED REGULATORY FACTOR"/>
    <property type="match status" value="1"/>
</dbReference>
<dbReference type="Proteomes" id="UP000812966">
    <property type="component" value="Unassembled WGS sequence"/>
</dbReference>
<feature type="compositionally biased region" description="Basic and acidic residues" evidence="14">
    <location>
        <begin position="242"/>
        <end position="255"/>
    </location>
</feature>
<dbReference type="GO" id="GO:0005789">
    <property type="term" value="C:endoplasmic reticulum membrane"/>
    <property type="evidence" value="ECO:0007669"/>
    <property type="project" value="UniProtKB-SubCell"/>
</dbReference>
<sequence length="304" mass="32383">MGITRNEKIRLNSIKTVTFHHDALTKSRRNEPIAQLTCKGKACELFQPEVVQCTSMGDDGSGDMQWKCDTDLPSSLRLGEVHVGCEGWSRPGDKFVVKGSCGLEYNLIQVDRRLDEGGLYDFSRGQNLDWPALLFSLAFFGMAFAIIYSIVRSCLQRHAPRYAPRPLGNFWPGGGGGGHDGGPGGPGPGFNGGVPPPPYTKDPARPVDPTAASASSSSSSTNFLTGAALGGAAAYLLSGGAGRDRHTETEWDRFRTGAPLDWQTDDGPRRRGESSRMAAARADSGTGGLGDMRRATGFGGSSVR</sequence>
<evidence type="ECO:0000313" key="16">
    <source>
        <dbReference type="EMBL" id="KAG7563127.1"/>
    </source>
</evidence>
<keyword evidence="9" id="KW-0106">Calcium</keyword>